<dbReference type="Proteomes" id="UP001055879">
    <property type="component" value="Linkage Group LG03"/>
</dbReference>
<dbReference type="EMBL" id="CM042049">
    <property type="protein sequence ID" value="KAI3745880.1"/>
    <property type="molecule type" value="Genomic_DNA"/>
</dbReference>
<organism evidence="1 2">
    <name type="scientific">Arctium lappa</name>
    <name type="common">Greater burdock</name>
    <name type="synonym">Lappa major</name>
    <dbReference type="NCBI Taxonomy" id="4217"/>
    <lineage>
        <taxon>Eukaryota</taxon>
        <taxon>Viridiplantae</taxon>
        <taxon>Streptophyta</taxon>
        <taxon>Embryophyta</taxon>
        <taxon>Tracheophyta</taxon>
        <taxon>Spermatophyta</taxon>
        <taxon>Magnoliopsida</taxon>
        <taxon>eudicotyledons</taxon>
        <taxon>Gunneridae</taxon>
        <taxon>Pentapetalae</taxon>
        <taxon>asterids</taxon>
        <taxon>campanulids</taxon>
        <taxon>Asterales</taxon>
        <taxon>Asteraceae</taxon>
        <taxon>Carduoideae</taxon>
        <taxon>Cardueae</taxon>
        <taxon>Arctiinae</taxon>
        <taxon>Arctium</taxon>
    </lineage>
</organism>
<proteinExistence type="predicted"/>
<protein>
    <submittedName>
        <fullName evidence="1">Uncharacterized protein</fullName>
    </submittedName>
</protein>
<reference evidence="2" key="1">
    <citation type="journal article" date="2022" name="Mol. Ecol. Resour.">
        <title>The genomes of chicory, endive, great burdock and yacon provide insights into Asteraceae palaeo-polyploidization history and plant inulin production.</title>
        <authorList>
            <person name="Fan W."/>
            <person name="Wang S."/>
            <person name="Wang H."/>
            <person name="Wang A."/>
            <person name="Jiang F."/>
            <person name="Liu H."/>
            <person name="Zhao H."/>
            <person name="Xu D."/>
            <person name="Zhang Y."/>
        </authorList>
    </citation>
    <scope>NUCLEOTIDE SEQUENCE [LARGE SCALE GENOMIC DNA]</scope>
    <source>
        <strain evidence="2">cv. Niubang</strain>
    </source>
</reference>
<reference evidence="1 2" key="2">
    <citation type="journal article" date="2022" name="Mol. Ecol. Resour.">
        <title>The genomes of chicory, endive, great burdock and yacon provide insights into Asteraceae paleo-polyploidization history and plant inulin production.</title>
        <authorList>
            <person name="Fan W."/>
            <person name="Wang S."/>
            <person name="Wang H."/>
            <person name="Wang A."/>
            <person name="Jiang F."/>
            <person name="Liu H."/>
            <person name="Zhao H."/>
            <person name="Xu D."/>
            <person name="Zhang Y."/>
        </authorList>
    </citation>
    <scope>NUCLEOTIDE SEQUENCE [LARGE SCALE GENOMIC DNA]</scope>
    <source>
        <strain evidence="2">cv. Niubang</strain>
    </source>
</reference>
<comment type="caution">
    <text evidence="1">The sequence shown here is derived from an EMBL/GenBank/DDBJ whole genome shotgun (WGS) entry which is preliminary data.</text>
</comment>
<accession>A0ACB9DHA6</accession>
<name>A0ACB9DHA6_ARCLA</name>
<sequence>MGFTILVVASNGCGRWRQKGEASDEDRKGGWVSQRKERGFCDVVAGPLVQWLNVICSRHRSVDCRYDFSINGIDFIYNVTDFVHWFPSIAENFLGSVHRLVPRYKDGLLNSWIRRI</sequence>
<keyword evidence="2" id="KW-1185">Reference proteome</keyword>
<evidence type="ECO:0000313" key="2">
    <source>
        <dbReference type="Proteomes" id="UP001055879"/>
    </source>
</evidence>
<gene>
    <name evidence="1" type="ORF">L6452_08291</name>
</gene>
<evidence type="ECO:0000313" key="1">
    <source>
        <dbReference type="EMBL" id="KAI3745880.1"/>
    </source>
</evidence>